<dbReference type="GO" id="GO:0031902">
    <property type="term" value="C:late endosome membrane"/>
    <property type="evidence" value="ECO:0007669"/>
    <property type="project" value="UniProtKB-SubCell"/>
</dbReference>
<keyword evidence="4" id="KW-0967">Endosome</keyword>
<accession>A0A814Q8L3</accession>
<dbReference type="GO" id="GO:0000813">
    <property type="term" value="C:ESCRT I complex"/>
    <property type="evidence" value="ECO:0007669"/>
    <property type="project" value="UniProtKB-ARBA"/>
</dbReference>
<proteinExistence type="inferred from homology"/>
<evidence type="ECO:0000313" key="8">
    <source>
        <dbReference type="EMBL" id="CAF1115854.1"/>
    </source>
</evidence>
<keyword evidence="3" id="KW-0813">Transport</keyword>
<gene>
    <name evidence="8" type="ORF">XAT740_LOCUS19110</name>
</gene>
<keyword evidence="5" id="KW-0653">Protein transport</keyword>
<feature type="domain" description="VPS37 C-terminal" evidence="7">
    <location>
        <begin position="25"/>
        <end position="163"/>
    </location>
</feature>
<name>A0A814Q8L3_ADIRI</name>
<evidence type="ECO:0000313" key="9">
    <source>
        <dbReference type="Proteomes" id="UP000663828"/>
    </source>
</evidence>
<evidence type="ECO:0000256" key="2">
    <source>
        <dbReference type="ARBA" id="ARBA00007617"/>
    </source>
</evidence>
<dbReference type="Pfam" id="PF07200">
    <property type="entry name" value="Mod_r"/>
    <property type="match status" value="1"/>
</dbReference>
<evidence type="ECO:0000256" key="6">
    <source>
        <dbReference type="ARBA" id="ARBA00025010"/>
    </source>
</evidence>
<organism evidence="8 9">
    <name type="scientific">Adineta ricciae</name>
    <name type="common">Rotifer</name>
    <dbReference type="NCBI Taxonomy" id="249248"/>
    <lineage>
        <taxon>Eukaryota</taxon>
        <taxon>Metazoa</taxon>
        <taxon>Spiralia</taxon>
        <taxon>Gnathifera</taxon>
        <taxon>Rotifera</taxon>
        <taxon>Eurotatoria</taxon>
        <taxon>Bdelloidea</taxon>
        <taxon>Adinetida</taxon>
        <taxon>Adinetidae</taxon>
        <taxon>Adineta</taxon>
    </lineage>
</organism>
<evidence type="ECO:0000256" key="4">
    <source>
        <dbReference type="ARBA" id="ARBA00022753"/>
    </source>
</evidence>
<sequence length="184" mass="22084">MFYHPPQALSILDQAYYEAWSQVQRMPLEYLQKIDVNSAELSNFIETLLPIRALQNKRQELIEHNRHLAMNNLQREQELISTREKLSNSFAQLQSLRETYLKSHSSEQEQISSPPLVLGQLQSIVHSYEHSDDELIDTFLHTRHDDHEIEVFVKKFLENRKKTIELRCKTEKFFDLYERERRKK</sequence>
<dbReference type="GO" id="GO:0006623">
    <property type="term" value="P:protein targeting to vacuole"/>
    <property type="evidence" value="ECO:0007669"/>
    <property type="project" value="TreeGrafter"/>
</dbReference>
<comment type="caution">
    <text evidence="8">The sequence shown here is derived from an EMBL/GenBank/DDBJ whole genome shotgun (WGS) entry which is preliminary data.</text>
</comment>
<evidence type="ECO:0000259" key="7">
    <source>
        <dbReference type="Pfam" id="PF07200"/>
    </source>
</evidence>
<comment type="similarity">
    <text evidence="2">Belongs to the VPS37 family.</text>
</comment>
<reference evidence="8" key="1">
    <citation type="submission" date="2021-02" db="EMBL/GenBank/DDBJ databases">
        <authorList>
            <person name="Nowell W R."/>
        </authorList>
    </citation>
    <scope>NUCLEOTIDE SEQUENCE</scope>
</reference>
<dbReference type="PANTHER" id="PTHR13678">
    <property type="entry name" value="VACUOLAR PROTEIN SORTING-ASSOCIATED PROTEIN 37"/>
    <property type="match status" value="1"/>
</dbReference>
<dbReference type="InterPro" id="IPR009851">
    <property type="entry name" value="Mod_r"/>
</dbReference>
<keyword evidence="9" id="KW-1185">Reference proteome</keyword>
<evidence type="ECO:0000256" key="5">
    <source>
        <dbReference type="ARBA" id="ARBA00022927"/>
    </source>
</evidence>
<comment type="subcellular location">
    <subcellularLocation>
        <location evidence="1">Late endosome membrane</location>
        <topology evidence="1">Peripheral membrane protein</topology>
    </subcellularLocation>
</comment>
<dbReference type="GO" id="GO:0043162">
    <property type="term" value="P:ubiquitin-dependent protein catabolic process via the multivesicular body sorting pathway"/>
    <property type="evidence" value="ECO:0007669"/>
    <property type="project" value="TreeGrafter"/>
</dbReference>
<dbReference type="EMBL" id="CAJNOR010001295">
    <property type="protein sequence ID" value="CAF1115854.1"/>
    <property type="molecule type" value="Genomic_DNA"/>
</dbReference>
<dbReference type="Proteomes" id="UP000663828">
    <property type="component" value="Unassembled WGS sequence"/>
</dbReference>
<comment type="function">
    <text evidence="6">Component of the ESCRT-I complex, a regulator of vesicular trafficking process. Required for the sorting of endocytic ubiquitinated cargos into multivesicular bodies. May be involved in cell growth and differentiation.</text>
</comment>
<dbReference type="PANTHER" id="PTHR13678:SF2">
    <property type="entry name" value="VACUOLAR PROTEIN SORTING-ASSOCIATED PROTEIN 37A"/>
    <property type="match status" value="1"/>
</dbReference>
<dbReference type="AlphaFoldDB" id="A0A814Q8L3"/>
<protein>
    <recommendedName>
        <fullName evidence="7">VPS37 C-terminal domain-containing protein</fullName>
    </recommendedName>
</protein>
<evidence type="ECO:0000256" key="3">
    <source>
        <dbReference type="ARBA" id="ARBA00022448"/>
    </source>
</evidence>
<evidence type="ECO:0000256" key="1">
    <source>
        <dbReference type="ARBA" id="ARBA00004633"/>
    </source>
</evidence>
<dbReference type="GO" id="GO:0006612">
    <property type="term" value="P:protein targeting to membrane"/>
    <property type="evidence" value="ECO:0007669"/>
    <property type="project" value="TreeGrafter"/>
</dbReference>